<dbReference type="Proteomes" id="UP000094379">
    <property type="component" value="Unassembled WGS sequence"/>
</dbReference>
<dbReference type="GO" id="GO:0009236">
    <property type="term" value="P:cobalamin biosynthetic process"/>
    <property type="evidence" value="ECO:0007669"/>
    <property type="project" value="UniProtKB-UniPathway"/>
</dbReference>
<reference evidence="11 12" key="1">
    <citation type="submission" date="2016-07" db="EMBL/GenBank/DDBJ databases">
        <title>Draft Genome Sequence of Methylophaga muralis Bur 1.</title>
        <authorList>
            <person name="Vasilenko O.V."/>
            <person name="Doronina N.V."/>
            <person name="Shmareva M.N."/>
            <person name="Tarlachkov S.V."/>
            <person name="Mustakhimov I."/>
            <person name="Trotsenko Y.A."/>
        </authorList>
    </citation>
    <scope>NUCLEOTIDE SEQUENCE [LARGE SCALE GENOMIC DNA]</scope>
    <source>
        <strain evidence="11 12">Bur 1</strain>
    </source>
</reference>
<evidence type="ECO:0000256" key="7">
    <source>
        <dbReference type="ARBA" id="ARBA00023239"/>
    </source>
</evidence>
<dbReference type="CDD" id="cd00609">
    <property type="entry name" value="AAT_like"/>
    <property type="match status" value="1"/>
</dbReference>
<comment type="pathway">
    <text evidence="3">Cofactor biosynthesis; adenosylcobalamin biosynthesis.</text>
</comment>
<sequence>MLNHGGRIQAYAKQYGIATNDWLDLSTGINPNGWPVPDFIPSAMWSRLPEDEDELIEQARTYYQCQHILAVAGSQAAIQMLPTLRSACRVAVLSPAYEEHRHCWQQAGHAVVALESFELEQQIEQFDVVVVVHPNNPSGETFDTTRLMKWHERLQKRGGWLIVDEAFIDVTPEHSLASHSAPMGLIVLRSLGKFFGLAGLRVGFVITHPDLLSQLAEKIGPWSIASASRWIASQALADKNWHQQSRQYLPQHAQRLAELLGQYHLAPSGGCALFQWIKTAHAASIHHQLAQQGILCRLFDRPAALRFGLPATEQDWLRLETALQQVVIKP</sequence>
<evidence type="ECO:0000256" key="8">
    <source>
        <dbReference type="ARBA" id="ARBA00029996"/>
    </source>
</evidence>
<evidence type="ECO:0000313" key="12">
    <source>
        <dbReference type="Proteomes" id="UP000094379"/>
    </source>
</evidence>
<evidence type="ECO:0000259" key="10">
    <source>
        <dbReference type="Pfam" id="PF00155"/>
    </source>
</evidence>
<dbReference type="EC" id="4.1.1.81" evidence="4"/>
<keyword evidence="5" id="KW-0169">Cobalamin biosynthesis</keyword>
<evidence type="ECO:0000256" key="4">
    <source>
        <dbReference type="ARBA" id="ARBA00012285"/>
    </source>
</evidence>
<dbReference type="InterPro" id="IPR015424">
    <property type="entry name" value="PyrdxlP-dep_Trfase"/>
</dbReference>
<dbReference type="Gene3D" id="3.40.640.10">
    <property type="entry name" value="Type I PLP-dependent aspartate aminotransferase-like (Major domain)"/>
    <property type="match status" value="1"/>
</dbReference>
<evidence type="ECO:0000256" key="6">
    <source>
        <dbReference type="ARBA" id="ARBA00022898"/>
    </source>
</evidence>
<evidence type="ECO:0000256" key="9">
    <source>
        <dbReference type="ARBA" id="ARBA00048531"/>
    </source>
</evidence>
<dbReference type="InterPro" id="IPR015422">
    <property type="entry name" value="PyrdxlP-dep_Trfase_small"/>
</dbReference>
<dbReference type="RefSeq" id="WP_069296046.1">
    <property type="nucleotide sequence ID" value="NZ_MCRI01000014.1"/>
</dbReference>
<dbReference type="InterPro" id="IPR005860">
    <property type="entry name" value="CobD"/>
</dbReference>
<proteinExistence type="predicted"/>
<feature type="domain" description="Aminotransferase class I/classII large" evidence="10">
    <location>
        <begin position="63"/>
        <end position="319"/>
    </location>
</feature>
<dbReference type="STRING" id="291169.A9E74_01587"/>
<dbReference type="AlphaFoldDB" id="A0A1E3GRT1"/>
<organism evidence="11 12">
    <name type="scientific">Methylophaga muralis</name>
    <dbReference type="NCBI Taxonomy" id="291169"/>
    <lineage>
        <taxon>Bacteria</taxon>
        <taxon>Pseudomonadati</taxon>
        <taxon>Pseudomonadota</taxon>
        <taxon>Gammaproteobacteria</taxon>
        <taxon>Thiotrichales</taxon>
        <taxon>Piscirickettsiaceae</taxon>
        <taxon>Methylophaga</taxon>
    </lineage>
</organism>
<dbReference type="InterPro" id="IPR015421">
    <property type="entry name" value="PyrdxlP-dep_Trfase_major"/>
</dbReference>
<evidence type="ECO:0000313" key="11">
    <source>
        <dbReference type="EMBL" id="ODN66760.1"/>
    </source>
</evidence>
<dbReference type="Gene3D" id="3.90.1150.10">
    <property type="entry name" value="Aspartate Aminotransferase, domain 1"/>
    <property type="match status" value="1"/>
</dbReference>
<dbReference type="PROSITE" id="PS00105">
    <property type="entry name" value="AA_TRANSFER_CLASS_1"/>
    <property type="match status" value="1"/>
</dbReference>
<comment type="function">
    <text evidence="2">Decarboxylates L-threonine-O-3-phosphate to yield (R)-1-amino-2-propanol O-2-phosphate, the precursor for the linkage between the nucleotide loop and the corrin ring in cobalamin.</text>
</comment>
<dbReference type="Pfam" id="PF00155">
    <property type="entry name" value="Aminotran_1_2"/>
    <property type="match status" value="1"/>
</dbReference>
<dbReference type="InterPro" id="IPR004838">
    <property type="entry name" value="NHTrfase_class1_PyrdxlP-BS"/>
</dbReference>
<dbReference type="GO" id="GO:0030170">
    <property type="term" value="F:pyridoxal phosphate binding"/>
    <property type="evidence" value="ECO:0007669"/>
    <property type="project" value="InterPro"/>
</dbReference>
<keyword evidence="7 11" id="KW-0456">Lyase</keyword>
<dbReference type="SUPFAM" id="SSF53383">
    <property type="entry name" value="PLP-dependent transferases"/>
    <property type="match status" value="1"/>
</dbReference>
<keyword evidence="12" id="KW-1185">Reference proteome</keyword>
<evidence type="ECO:0000256" key="2">
    <source>
        <dbReference type="ARBA" id="ARBA00003444"/>
    </source>
</evidence>
<dbReference type="PATRIC" id="fig|291169.3.peg.1595"/>
<evidence type="ECO:0000256" key="1">
    <source>
        <dbReference type="ARBA" id="ARBA00001933"/>
    </source>
</evidence>
<dbReference type="EMBL" id="MCRI01000014">
    <property type="protein sequence ID" value="ODN66760.1"/>
    <property type="molecule type" value="Genomic_DNA"/>
</dbReference>
<dbReference type="UniPathway" id="UPA00148"/>
<protein>
    <recommendedName>
        <fullName evidence="4">threonine-phosphate decarboxylase</fullName>
        <ecNumber evidence="4">4.1.1.81</ecNumber>
    </recommendedName>
    <alternativeName>
        <fullName evidence="8">L-threonine-O-3-phosphate decarboxylase</fullName>
    </alternativeName>
</protein>
<keyword evidence="6" id="KW-0663">Pyridoxal phosphate</keyword>
<evidence type="ECO:0000256" key="3">
    <source>
        <dbReference type="ARBA" id="ARBA00004953"/>
    </source>
</evidence>
<name>A0A1E3GRT1_9GAMM</name>
<dbReference type="PANTHER" id="PTHR42885:SF1">
    <property type="entry name" value="THREONINE-PHOSPHATE DECARBOXYLASE"/>
    <property type="match status" value="1"/>
</dbReference>
<comment type="caution">
    <text evidence="11">The sequence shown here is derived from an EMBL/GenBank/DDBJ whole genome shotgun (WGS) entry which is preliminary data.</text>
</comment>
<gene>
    <name evidence="11" type="primary">cobD</name>
    <name evidence="11" type="ORF">A9E74_01587</name>
</gene>
<dbReference type="GO" id="GO:0048472">
    <property type="term" value="F:threonine-phosphate decarboxylase activity"/>
    <property type="evidence" value="ECO:0007669"/>
    <property type="project" value="UniProtKB-EC"/>
</dbReference>
<dbReference type="NCBIfam" id="TIGR01140">
    <property type="entry name" value="L_thr_O3P_dcar"/>
    <property type="match status" value="1"/>
</dbReference>
<dbReference type="InterPro" id="IPR004839">
    <property type="entry name" value="Aminotransferase_I/II_large"/>
</dbReference>
<comment type="catalytic activity">
    <reaction evidence="9">
        <text>O-phospho-L-threonine + H(+) = (R)-1-aminopropan-2-yl phosphate + CO2</text>
        <dbReference type="Rhea" id="RHEA:11492"/>
        <dbReference type="ChEBI" id="CHEBI:15378"/>
        <dbReference type="ChEBI" id="CHEBI:16526"/>
        <dbReference type="ChEBI" id="CHEBI:58563"/>
        <dbReference type="ChEBI" id="CHEBI:58675"/>
        <dbReference type="EC" id="4.1.1.81"/>
    </reaction>
</comment>
<dbReference type="PANTHER" id="PTHR42885">
    <property type="entry name" value="HISTIDINOL-PHOSPHATE AMINOTRANSFERASE-RELATED"/>
    <property type="match status" value="1"/>
</dbReference>
<evidence type="ECO:0000256" key="5">
    <source>
        <dbReference type="ARBA" id="ARBA00022573"/>
    </source>
</evidence>
<accession>A0A1E3GRT1</accession>
<comment type="cofactor">
    <cofactor evidence="1">
        <name>pyridoxal 5'-phosphate</name>
        <dbReference type="ChEBI" id="CHEBI:597326"/>
    </cofactor>
</comment>